<dbReference type="SMART" id="SM00387">
    <property type="entry name" value="HATPase_c"/>
    <property type="match status" value="1"/>
</dbReference>
<evidence type="ECO:0000256" key="12">
    <source>
        <dbReference type="ARBA" id="ARBA00023012"/>
    </source>
</evidence>
<protein>
    <recommendedName>
        <fullName evidence="3">histidine kinase</fullName>
        <ecNumber evidence="3">2.7.13.3</ecNumber>
    </recommendedName>
</protein>
<dbReference type="AlphaFoldDB" id="A0A4V6L041"/>
<dbReference type="InterPro" id="IPR005467">
    <property type="entry name" value="His_kinase_dom"/>
</dbReference>
<accession>A0A4V6L041</accession>
<dbReference type="EC" id="2.7.13.3" evidence="3"/>
<keyword evidence="12" id="KW-0902">Two-component regulatory system</keyword>
<keyword evidence="11 14" id="KW-1133">Transmembrane helix</keyword>
<evidence type="ECO:0000259" key="15">
    <source>
        <dbReference type="PROSITE" id="PS50109"/>
    </source>
</evidence>
<dbReference type="Gene3D" id="1.10.287.130">
    <property type="match status" value="1"/>
</dbReference>
<dbReference type="Gene3D" id="3.30.565.10">
    <property type="entry name" value="Histidine kinase-like ATPase, C-terminal domain"/>
    <property type="match status" value="1"/>
</dbReference>
<evidence type="ECO:0000256" key="2">
    <source>
        <dbReference type="ARBA" id="ARBA00004651"/>
    </source>
</evidence>
<keyword evidence="13 14" id="KW-0472">Membrane</keyword>
<dbReference type="SUPFAM" id="SSF55874">
    <property type="entry name" value="ATPase domain of HSP90 chaperone/DNA topoisomerase II/histidine kinase"/>
    <property type="match status" value="1"/>
</dbReference>
<dbReference type="PROSITE" id="PS50885">
    <property type="entry name" value="HAMP"/>
    <property type="match status" value="1"/>
</dbReference>
<dbReference type="SUPFAM" id="SSF47384">
    <property type="entry name" value="Homodimeric domain of signal transducing histidine kinase"/>
    <property type="match status" value="1"/>
</dbReference>
<dbReference type="InterPro" id="IPR003661">
    <property type="entry name" value="HisK_dim/P_dom"/>
</dbReference>
<reference evidence="17 18" key="1">
    <citation type="submission" date="2019-05" db="EMBL/GenBank/DDBJ databases">
        <authorList>
            <consortium name="Pathogen Informatics"/>
        </authorList>
    </citation>
    <scope>NUCLEOTIDE SEQUENCE [LARGE SCALE GENOMIC DNA]</scope>
    <source>
        <strain evidence="17 18">NCTC5386</strain>
    </source>
</reference>
<dbReference type="GO" id="GO:0005886">
    <property type="term" value="C:plasma membrane"/>
    <property type="evidence" value="ECO:0007669"/>
    <property type="project" value="UniProtKB-SubCell"/>
</dbReference>
<evidence type="ECO:0000256" key="8">
    <source>
        <dbReference type="ARBA" id="ARBA00022741"/>
    </source>
</evidence>
<keyword evidence="6 17" id="KW-0808">Transferase</keyword>
<evidence type="ECO:0000256" key="5">
    <source>
        <dbReference type="ARBA" id="ARBA00022553"/>
    </source>
</evidence>
<evidence type="ECO:0000256" key="10">
    <source>
        <dbReference type="ARBA" id="ARBA00022840"/>
    </source>
</evidence>
<dbReference type="PANTHER" id="PTHR45528">
    <property type="entry name" value="SENSOR HISTIDINE KINASE CPXA"/>
    <property type="match status" value="1"/>
</dbReference>
<sequence length="463" mass="52833">MRLARKNFLVVSGIVVLSLGLLVGLLYFVMPIYYNQAKKQELKKEFVAIVDRLEGQKQADIIKSLADYDKKMPNLLFSLFDQRIGDIYYPELDMVSNSDTDQVEQTDSSDTHKIDSSIFDELGTWTYNIKTMKGKKLHLQAAYASTPLSDISQALVTFYPFILLFIIILAIIIGAVFASLSTRRIRAISQVTRQMKTLQEELVCCSKGQDEIATLANDINHLYQHLLTSIQDLKIENERTLERERQQAEFLRATSHELKTPIASMMGLVEGMRYNVGVFKDHDTYLKKCDDILQEQNDLVASILEATRLSISNDETYDLIELKDLLEPHLPTYNVLAEVKGFVFSVSLQPSQQKVNSVYFVKAVKNILDNAFRYSKKGSTIRLSLTSERLIVENQPEYMLNKEELEKIFQPFYRPDFARSKKDGGTGLGLFLVKQILVQHGLDYSFSAINKGMVRFVINLVSK</sequence>
<feature type="domain" description="HAMP" evidence="16">
    <location>
        <begin position="179"/>
        <end position="231"/>
    </location>
</feature>
<dbReference type="Gene3D" id="6.10.340.10">
    <property type="match status" value="1"/>
</dbReference>
<dbReference type="InterPro" id="IPR003660">
    <property type="entry name" value="HAMP_dom"/>
</dbReference>
<evidence type="ECO:0000256" key="6">
    <source>
        <dbReference type="ARBA" id="ARBA00022679"/>
    </source>
</evidence>
<dbReference type="InterPro" id="IPR036890">
    <property type="entry name" value="HATPase_C_sf"/>
</dbReference>
<dbReference type="Pfam" id="PF02518">
    <property type="entry name" value="HATPase_c"/>
    <property type="match status" value="1"/>
</dbReference>
<dbReference type="InterPro" id="IPR003594">
    <property type="entry name" value="HATPase_dom"/>
</dbReference>
<evidence type="ECO:0000256" key="14">
    <source>
        <dbReference type="SAM" id="Phobius"/>
    </source>
</evidence>
<evidence type="ECO:0000259" key="16">
    <source>
        <dbReference type="PROSITE" id="PS50885"/>
    </source>
</evidence>
<keyword evidence="5" id="KW-0597">Phosphoprotein</keyword>
<evidence type="ECO:0000313" key="18">
    <source>
        <dbReference type="Proteomes" id="UP000394068"/>
    </source>
</evidence>
<keyword evidence="9" id="KW-0418">Kinase</keyword>
<evidence type="ECO:0000256" key="9">
    <source>
        <dbReference type="ARBA" id="ARBA00022777"/>
    </source>
</evidence>
<dbReference type="GO" id="GO:0005524">
    <property type="term" value="F:ATP binding"/>
    <property type="evidence" value="ECO:0007669"/>
    <property type="project" value="UniProtKB-KW"/>
</dbReference>
<dbReference type="PROSITE" id="PS50109">
    <property type="entry name" value="HIS_KIN"/>
    <property type="match status" value="1"/>
</dbReference>
<feature type="domain" description="Histidine kinase" evidence="15">
    <location>
        <begin position="253"/>
        <end position="463"/>
    </location>
</feature>
<feature type="transmembrane region" description="Helical" evidence="14">
    <location>
        <begin position="7"/>
        <end position="34"/>
    </location>
</feature>
<dbReference type="PANTHER" id="PTHR45528:SF1">
    <property type="entry name" value="SENSOR HISTIDINE KINASE CPXA"/>
    <property type="match status" value="1"/>
</dbReference>
<dbReference type="RefSeq" id="WP_143920654.1">
    <property type="nucleotide sequence ID" value="NZ_CABEHT010000001.1"/>
</dbReference>
<dbReference type="CDD" id="cd00082">
    <property type="entry name" value="HisKA"/>
    <property type="match status" value="1"/>
</dbReference>
<dbReference type="InterPro" id="IPR036097">
    <property type="entry name" value="HisK_dim/P_sf"/>
</dbReference>
<evidence type="ECO:0000256" key="13">
    <source>
        <dbReference type="ARBA" id="ARBA00023136"/>
    </source>
</evidence>
<evidence type="ECO:0000256" key="11">
    <source>
        <dbReference type="ARBA" id="ARBA00022989"/>
    </source>
</evidence>
<feature type="transmembrane region" description="Helical" evidence="14">
    <location>
        <begin position="158"/>
        <end position="180"/>
    </location>
</feature>
<evidence type="ECO:0000256" key="7">
    <source>
        <dbReference type="ARBA" id="ARBA00022692"/>
    </source>
</evidence>
<organism evidence="17 18">
    <name type="scientific">Streptococcus pseudoporcinus</name>
    <dbReference type="NCBI Taxonomy" id="361101"/>
    <lineage>
        <taxon>Bacteria</taxon>
        <taxon>Bacillati</taxon>
        <taxon>Bacillota</taxon>
        <taxon>Bacilli</taxon>
        <taxon>Lactobacillales</taxon>
        <taxon>Streptococcaceae</taxon>
        <taxon>Streptococcus</taxon>
    </lineage>
</organism>
<proteinExistence type="predicted"/>
<keyword evidence="7 14" id="KW-0812">Transmembrane</keyword>
<evidence type="ECO:0000256" key="3">
    <source>
        <dbReference type="ARBA" id="ARBA00012438"/>
    </source>
</evidence>
<keyword evidence="8" id="KW-0547">Nucleotide-binding</keyword>
<comment type="catalytic activity">
    <reaction evidence="1">
        <text>ATP + protein L-histidine = ADP + protein N-phospho-L-histidine.</text>
        <dbReference type="EC" id="2.7.13.3"/>
    </reaction>
</comment>
<gene>
    <name evidence="17" type="primary">senX3</name>
    <name evidence="17" type="ORF">NCTC5386_00227</name>
</gene>
<keyword evidence="10" id="KW-0067">ATP-binding</keyword>
<evidence type="ECO:0000256" key="1">
    <source>
        <dbReference type="ARBA" id="ARBA00000085"/>
    </source>
</evidence>
<keyword evidence="4" id="KW-1003">Cell membrane</keyword>
<dbReference type="InterPro" id="IPR050398">
    <property type="entry name" value="HssS/ArlS-like"/>
</dbReference>
<evidence type="ECO:0000256" key="4">
    <source>
        <dbReference type="ARBA" id="ARBA00022475"/>
    </source>
</evidence>
<evidence type="ECO:0000313" key="17">
    <source>
        <dbReference type="EMBL" id="VTS12417.1"/>
    </source>
</evidence>
<dbReference type="Proteomes" id="UP000394068">
    <property type="component" value="Unassembled WGS sequence"/>
</dbReference>
<dbReference type="SMART" id="SM00388">
    <property type="entry name" value="HisKA"/>
    <property type="match status" value="1"/>
</dbReference>
<dbReference type="Pfam" id="PF00512">
    <property type="entry name" value="HisKA"/>
    <property type="match status" value="1"/>
</dbReference>
<dbReference type="GO" id="GO:0000155">
    <property type="term" value="F:phosphorelay sensor kinase activity"/>
    <property type="evidence" value="ECO:0007669"/>
    <property type="project" value="InterPro"/>
</dbReference>
<dbReference type="EMBL" id="CABEHT010000001">
    <property type="protein sequence ID" value="VTS12417.1"/>
    <property type="molecule type" value="Genomic_DNA"/>
</dbReference>
<comment type="subcellular location">
    <subcellularLocation>
        <location evidence="2">Cell membrane</location>
        <topology evidence="2">Multi-pass membrane protein</topology>
    </subcellularLocation>
</comment>
<name>A0A4V6L041_9STRE</name>